<dbReference type="InterPro" id="IPR009465">
    <property type="entry name" value="Spondin_N"/>
</dbReference>
<feature type="domain" description="Spondin" evidence="2">
    <location>
        <begin position="32"/>
        <end position="225"/>
    </location>
</feature>
<dbReference type="AlphaFoldDB" id="A0A7S2A5G8"/>
<name>A0A7S2A5G8_9STRA</name>
<dbReference type="NCBIfam" id="NF038123">
    <property type="entry name" value="NF038123_dom"/>
    <property type="match status" value="1"/>
</dbReference>
<proteinExistence type="predicted"/>
<accession>A0A7S2A5G8</accession>
<feature type="signal peptide" evidence="1">
    <location>
        <begin position="1"/>
        <end position="19"/>
    </location>
</feature>
<dbReference type="InterPro" id="IPR038678">
    <property type="entry name" value="Spondin_N_sf"/>
</dbReference>
<dbReference type="Pfam" id="PF06468">
    <property type="entry name" value="Spond_N"/>
    <property type="match status" value="1"/>
</dbReference>
<dbReference type="GO" id="GO:0031012">
    <property type="term" value="C:extracellular matrix"/>
    <property type="evidence" value="ECO:0007669"/>
    <property type="project" value="TreeGrafter"/>
</dbReference>
<dbReference type="GO" id="GO:0007155">
    <property type="term" value="P:cell adhesion"/>
    <property type="evidence" value="ECO:0007669"/>
    <property type="project" value="TreeGrafter"/>
</dbReference>
<reference evidence="3" key="1">
    <citation type="submission" date="2021-01" db="EMBL/GenBank/DDBJ databases">
        <authorList>
            <person name="Corre E."/>
            <person name="Pelletier E."/>
            <person name="Niang G."/>
            <person name="Scheremetjew M."/>
            <person name="Finn R."/>
            <person name="Kale V."/>
            <person name="Holt S."/>
            <person name="Cochrane G."/>
            <person name="Meng A."/>
            <person name="Brown T."/>
            <person name="Cohen L."/>
        </authorList>
    </citation>
    <scope>NUCLEOTIDE SEQUENCE</scope>
    <source>
        <strain evidence="3">Pop2</strain>
    </source>
</reference>
<protein>
    <recommendedName>
        <fullName evidence="2">Spondin domain-containing protein</fullName>
    </recommendedName>
</protein>
<dbReference type="InterPro" id="IPR051418">
    <property type="entry name" value="Spondin/Thrombospondin_T1"/>
</dbReference>
<gene>
    <name evidence="3" type="ORF">DBRI1063_LOCUS25571</name>
</gene>
<keyword evidence="1" id="KW-0732">Signal</keyword>
<dbReference type="PANTHER" id="PTHR11311:SF15">
    <property type="entry name" value="SPONDIN-2"/>
    <property type="match status" value="1"/>
</dbReference>
<organism evidence="3">
    <name type="scientific">Ditylum brightwellii</name>
    <dbReference type="NCBI Taxonomy" id="49249"/>
    <lineage>
        <taxon>Eukaryota</taxon>
        <taxon>Sar</taxon>
        <taxon>Stramenopiles</taxon>
        <taxon>Ochrophyta</taxon>
        <taxon>Bacillariophyta</taxon>
        <taxon>Mediophyceae</taxon>
        <taxon>Lithodesmiophycidae</taxon>
        <taxon>Lithodesmiales</taxon>
        <taxon>Lithodesmiaceae</taxon>
        <taxon>Ditylum</taxon>
    </lineage>
</organism>
<feature type="chain" id="PRO_5030923870" description="Spondin domain-containing protein" evidence="1">
    <location>
        <begin position="20"/>
        <end position="316"/>
    </location>
</feature>
<evidence type="ECO:0000313" key="3">
    <source>
        <dbReference type="EMBL" id="CAD9358535.1"/>
    </source>
</evidence>
<dbReference type="Gene3D" id="2.60.40.2130">
    <property type="entry name" value="F-spondin domain"/>
    <property type="match status" value="1"/>
</dbReference>
<evidence type="ECO:0000259" key="2">
    <source>
        <dbReference type="PROSITE" id="PS51020"/>
    </source>
</evidence>
<evidence type="ECO:0000256" key="1">
    <source>
        <dbReference type="SAM" id="SignalP"/>
    </source>
</evidence>
<sequence length="316" mass="34795">MKLLFSTIIISSFLNCALADSFNFEHIGQSPRGSDVPTSRNVGYSITYTNKWTAQNHPFRYPSSDPHYSSFLWASHSSDYVMWENGGTATRGIENVAEIGSIGALRGEVQAEQNMGNVLDDVVGSMIGTAFDGATSISNEDLCVDASHPYVSGLGMIAPSPDWFSGAYNVPLRDEKTMTWYRRVRVNVYAWDAGTEDGDNYQFNNPATTGGVISAFMAGDTEDAVFVSRNGDTLRVLPVAELLFELEESSEKCATNTEDPTDTFLITARRSGNLRRRDCEWARGRRRRCRMEIKNEDGEGSGRPVSEQCPVACAGL</sequence>
<dbReference type="EMBL" id="HBGN01039945">
    <property type="protein sequence ID" value="CAD9358535.1"/>
    <property type="molecule type" value="Transcribed_RNA"/>
</dbReference>
<dbReference type="PROSITE" id="PS51020">
    <property type="entry name" value="SPONDIN"/>
    <property type="match status" value="1"/>
</dbReference>
<dbReference type="PANTHER" id="PTHR11311">
    <property type="entry name" value="SPONDIN"/>
    <property type="match status" value="1"/>
</dbReference>